<evidence type="ECO:0000313" key="3">
    <source>
        <dbReference type="Proteomes" id="UP001319883"/>
    </source>
</evidence>
<dbReference type="EMBL" id="JAGXFD010000001">
    <property type="protein sequence ID" value="MBZ9566131.1"/>
    <property type="molecule type" value="Genomic_DNA"/>
</dbReference>
<keyword evidence="2" id="KW-0808">Transferase</keyword>
<dbReference type="RefSeq" id="WP_224419951.1">
    <property type="nucleotide sequence ID" value="NZ_JAGXFD010000001.1"/>
</dbReference>
<proteinExistence type="predicted"/>
<reference evidence="2 3" key="1">
    <citation type="submission" date="2021-05" db="EMBL/GenBank/DDBJ databases">
        <title>Petroleum and Energy Research Collection (APPE): ex situ preservation of microbial diversity associated with the oil industry and exploitation of its biotechnological potential.</title>
        <authorList>
            <person name="Paixao C.T.M."/>
            <person name="Gomes M.B."/>
            <person name="Oliveira V.M."/>
        </authorList>
    </citation>
    <scope>NUCLEOTIDE SEQUENCE [LARGE SCALE GENOMIC DNA]</scope>
    <source>
        <strain evidence="2 3">LIT2</strain>
    </source>
</reference>
<feature type="domain" description="Methyltransferase FkbM" evidence="1">
    <location>
        <begin position="29"/>
        <end position="191"/>
    </location>
</feature>
<dbReference type="Pfam" id="PF05050">
    <property type="entry name" value="Methyltransf_21"/>
    <property type="match status" value="1"/>
</dbReference>
<sequence length="418" mass="48010">MSFVSYAQNFEDVMLWRALKTVDKGVYVDIGAQDPTIDSVSLAFYERGWKGVHAEPTEHYACALKRERLGDEVHQVAIGRQDGIAKFYEFENTGLSTGDPLVADQQQRRGYPVKETSVEVITLDALLAPLEGTTVHWMKIDVEGMEGDVVAGWKRSTVRPWILIVESSRPSTQENVCHQWESGLIHKGYRFVYFDGVNRFYLSNEHSELTDAFSAPPNVFDEFSLSGKASHAFCNQLHHKVHLTELRAAEAEKDAYQSNLRVKTLMDSLQYTEQQLRNSEEALHKRCQEYEQQLNLLTSSRSWRLMAPLRGLAFRFRQLRSAFRSKQVSRHFLDNILNRPLQWSARHVAGNPHLKKFALSILKRSPWLFERLVRRLKSLDPQSGSTRHTVLPASQKSLTARARRLHRKLNAFSATESR</sequence>
<evidence type="ECO:0000313" key="2">
    <source>
        <dbReference type="EMBL" id="MBZ9566131.1"/>
    </source>
</evidence>
<evidence type="ECO:0000259" key="1">
    <source>
        <dbReference type="Pfam" id="PF05050"/>
    </source>
</evidence>
<dbReference type="Proteomes" id="UP001319883">
    <property type="component" value="Unassembled WGS sequence"/>
</dbReference>
<keyword evidence="2" id="KW-0489">Methyltransferase</keyword>
<protein>
    <submittedName>
        <fullName evidence="2">FkbM family methyltransferase</fullName>
    </submittedName>
</protein>
<dbReference type="GO" id="GO:0008168">
    <property type="term" value="F:methyltransferase activity"/>
    <property type="evidence" value="ECO:0007669"/>
    <property type="project" value="UniProtKB-KW"/>
</dbReference>
<dbReference type="Gene3D" id="3.40.50.150">
    <property type="entry name" value="Vaccinia Virus protein VP39"/>
    <property type="match status" value="1"/>
</dbReference>
<dbReference type="SUPFAM" id="SSF53335">
    <property type="entry name" value="S-adenosyl-L-methionine-dependent methyltransferases"/>
    <property type="match status" value="1"/>
</dbReference>
<dbReference type="GO" id="GO:0032259">
    <property type="term" value="P:methylation"/>
    <property type="evidence" value="ECO:0007669"/>
    <property type="project" value="UniProtKB-KW"/>
</dbReference>
<dbReference type="InterPro" id="IPR006342">
    <property type="entry name" value="FkbM_mtfrase"/>
</dbReference>
<dbReference type="NCBIfam" id="TIGR01444">
    <property type="entry name" value="fkbM_fam"/>
    <property type="match status" value="1"/>
</dbReference>
<organism evidence="2 3">
    <name type="scientific">Modicisalibacter tunisiensis</name>
    <dbReference type="NCBI Taxonomy" id="390637"/>
    <lineage>
        <taxon>Bacteria</taxon>
        <taxon>Pseudomonadati</taxon>
        <taxon>Pseudomonadota</taxon>
        <taxon>Gammaproteobacteria</taxon>
        <taxon>Oceanospirillales</taxon>
        <taxon>Halomonadaceae</taxon>
        <taxon>Modicisalibacter</taxon>
    </lineage>
</organism>
<keyword evidence="3" id="KW-1185">Reference proteome</keyword>
<gene>
    <name evidence="2" type="ORF">KGQ91_00265</name>
</gene>
<dbReference type="InterPro" id="IPR029063">
    <property type="entry name" value="SAM-dependent_MTases_sf"/>
</dbReference>
<accession>A0ABS7WU44</accession>
<name>A0ABS7WU44_9GAMM</name>
<comment type="caution">
    <text evidence="2">The sequence shown here is derived from an EMBL/GenBank/DDBJ whole genome shotgun (WGS) entry which is preliminary data.</text>
</comment>